<dbReference type="RefSeq" id="WP_203913102.1">
    <property type="nucleotide sequence ID" value="NZ_BONY01000066.1"/>
</dbReference>
<accession>A0A8J3VJF2</accession>
<comment type="caution">
    <text evidence="1">The sequence shown here is derived from an EMBL/GenBank/DDBJ whole genome shotgun (WGS) entry which is preliminary data.</text>
</comment>
<dbReference type="Proteomes" id="UP000612899">
    <property type="component" value="Unassembled WGS sequence"/>
</dbReference>
<evidence type="ECO:0000313" key="2">
    <source>
        <dbReference type="Proteomes" id="UP000612899"/>
    </source>
</evidence>
<name>A0A8J3VJF2_9ACTN</name>
<keyword evidence="2" id="KW-1185">Reference proteome</keyword>
<evidence type="ECO:0000313" key="1">
    <source>
        <dbReference type="EMBL" id="GIH09369.1"/>
    </source>
</evidence>
<dbReference type="AlphaFoldDB" id="A0A8J3VJF2"/>
<proteinExistence type="predicted"/>
<sequence>MLSITFDTQAEWWVPSKTFRRLFQAALDAGDVPANLEEWMHIADANGGLDLSIVEPAVSGALVSGLRKAATRDVARYGDDPVTTDDGDYALALRKFLDATQP</sequence>
<gene>
    <name evidence="1" type="ORF">Rhe02_74360</name>
</gene>
<protein>
    <submittedName>
        <fullName evidence="1">Uncharacterized protein</fullName>
    </submittedName>
</protein>
<organism evidence="1 2">
    <name type="scientific">Rhizocola hellebori</name>
    <dbReference type="NCBI Taxonomy" id="1392758"/>
    <lineage>
        <taxon>Bacteria</taxon>
        <taxon>Bacillati</taxon>
        <taxon>Actinomycetota</taxon>
        <taxon>Actinomycetes</taxon>
        <taxon>Micromonosporales</taxon>
        <taxon>Micromonosporaceae</taxon>
        <taxon>Rhizocola</taxon>
    </lineage>
</organism>
<dbReference type="EMBL" id="BONY01000066">
    <property type="protein sequence ID" value="GIH09369.1"/>
    <property type="molecule type" value="Genomic_DNA"/>
</dbReference>
<reference evidence="1" key="1">
    <citation type="submission" date="2021-01" db="EMBL/GenBank/DDBJ databases">
        <title>Whole genome shotgun sequence of Rhizocola hellebori NBRC 109834.</title>
        <authorList>
            <person name="Komaki H."/>
            <person name="Tamura T."/>
        </authorList>
    </citation>
    <scope>NUCLEOTIDE SEQUENCE</scope>
    <source>
        <strain evidence="1">NBRC 109834</strain>
    </source>
</reference>